<dbReference type="GeneTree" id="ENSGT00940000154851"/>
<keyword evidence="13" id="KW-0325">Glycoprotein</keyword>
<organism evidence="17 18">
    <name type="scientific">Kryptolebias marmoratus</name>
    <name type="common">Mangrove killifish</name>
    <name type="synonym">Rivulus marmoratus</name>
    <dbReference type="NCBI Taxonomy" id="37003"/>
    <lineage>
        <taxon>Eukaryota</taxon>
        <taxon>Metazoa</taxon>
        <taxon>Chordata</taxon>
        <taxon>Craniata</taxon>
        <taxon>Vertebrata</taxon>
        <taxon>Euteleostomi</taxon>
        <taxon>Actinopterygii</taxon>
        <taxon>Neopterygii</taxon>
        <taxon>Teleostei</taxon>
        <taxon>Neoteleostei</taxon>
        <taxon>Acanthomorphata</taxon>
        <taxon>Ovalentaria</taxon>
        <taxon>Atherinomorphae</taxon>
        <taxon>Cyprinodontiformes</taxon>
        <taxon>Rivulidae</taxon>
        <taxon>Kryptolebias</taxon>
    </lineage>
</organism>
<evidence type="ECO:0000256" key="11">
    <source>
        <dbReference type="ARBA" id="ARBA00023157"/>
    </source>
</evidence>
<evidence type="ECO:0000256" key="13">
    <source>
        <dbReference type="ARBA" id="ARBA00023180"/>
    </source>
</evidence>
<evidence type="ECO:0000256" key="1">
    <source>
        <dbReference type="ARBA" id="ARBA00004479"/>
    </source>
</evidence>
<dbReference type="InterPro" id="IPR015152">
    <property type="entry name" value="Growth/epo_recpt_lig-bind"/>
</dbReference>
<comment type="subcellular location">
    <subcellularLocation>
        <location evidence="1">Membrane</location>
        <topology evidence="1">Single-pass type I membrane protein</topology>
    </subcellularLocation>
</comment>
<dbReference type="GO" id="GO:0009897">
    <property type="term" value="C:external side of plasma membrane"/>
    <property type="evidence" value="ECO:0007669"/>
    <property type="project" value="TreeGrafter"/>
</dbReference>
<feature type="region of interest" description="Disordered" evidence="14">
    <location>
        <begin position="512"/>
        <end position="534"/>
    </location>
</feature>
<keyword evidence="4 15" id="KW-0812">Transmembrane</keyword>
<proteinExistence type="inferred from homology"/>
<dbReference type="PANTHER" id="PTHR23037">
    <property type="entry name" value="CYTOKINE RECEPTOR"/>
    <property type="match status" value="1"/>
</dbReference>
<evidence type="ECO:0000259" key="16">
    <source>
        <dbReference type="PROSITE" id="PS50853"/>
    </source>
</evidence>
<keyword evidence="6" id="KW-0732">Signal</keyword>
<dbReference type="STRING" id="37003.ENSKMAP00000010009"/>
<dbReference type="InterPro" id="IPR036116">
    <property type="entry name" value="FN3_sf"/>
</dbReference>
<keyword evidence="10 15" id="KW-0472">Membrane</keyword>
<evidence type="ECO:0000256" key="3">
    <source>
        <dbReference type="ARBA" id="ARBA00019818"/>
    </source>
</evidence>
<dbReference type="InterPro" id="IPR003961">
    <property type="entry name" value="FN3_dom"/>
</dbReference>
<feature type="transmembrane region" description="Helical" evidence="15">
    <location>
        <begin position="259"/>
        <end position="280"/>
    </location>
</feature>
<comment type="similarity">
    <text evidence="2">Belongs to the type I cytokine receptor family. Type 1 subfamily.</text>
</comment>
<evidence type="ECO:0000256" key="2">
    <source>
        <dbReference type="ARBA" id="ARBA00007885"/>
    </source>
</evidence>
<dbReference type="Proteomes" id="UP000264800">
    <property type="component" value="Unplaced"/>
</dbReference>
<evidence type="ECO:0000256" key="7">
    <source>
        <dbReference type="ARBA" id="ARBA00022737"/>
    </source>
</evidence>
<dbReference type="InterPro" id="IPR013783">
    <property type="entry name" value="Ig-like_fold"/>
</dbReference>
<dbReference type="SUPFAM" id="SSF49265">
    <property type="entry name" value="Fibronectin type III"/>
    <property type="match status" value="2"/>
</dbReference>
<sequence length="558" mass="61909">MSLLAPSYLRDILKRCSSSETLRSNKQLFHSIEADLITLLLLLSVRLCASPPGKPVLIGCRSPEKETFTCWWEPGFNGGLPTRHRLFYEKEGSEEVHECPDYWSAGKNSCFFGKEQTSIWVEYSLTVVAFNALGNTSSDLFKIDDVMKIVKPYTPENVTVLVNDTANTPYLCVSWNHPPKVDTKSGWTTIKYELRVQKEDNKPEIFHPNKKNSFKVYNVDPGATYTVDMRCQLDQSSWSEWSTASVVKIPNYFQNEKPFWILVSIFSVIPLLATICIVVLKRKFVKQWLLPPVPGPKIRGVDVQLLKSGRAEDVINALIGNQNFPPAAAWMDQTEEYLLVSDSNDWLLTDPYISQKKKSLVIPAGVQLEIQCRTSAPAQSDCENAEVGKDGKVEPDHLAQTKESVLNVAAPSVSSGSKEAASGNAAGPTGYVDIQQHKGTQGAGPNAAQWDYSWVKEVNGETIFILKNEDAAAGLDVPGWEENTAADYSRVKEVNGDDVVLLQKHDSADSSCKKKEDRSAEWTNQKAKSRHGSDCGKGACLQIAGNGYVDSVPRFYVE</sequence>
<evidence type="ECO:0000256" key="8">
    <source>
        <dbReference type="ARBA" id="ARBA00022833"/>
    </source>
</evidence>
<keyword evidence="7" id="KW-0677">Repeat</keyword>
<reference evidence="17" key="1">
    <citation type="submission" date="2025-08" db="UniProtKB">
        <authorList>
            <consortium name="Ensembl"/>
        </authorList>
    </citation>
    <scope>IDENTIFICATION</scope>
</reference>
<dbReference type="Pfam" id="PF09067">
    <property type="entry name" value="EpoR_lig-bind"/>
    <property type="match status" value="1"/>
</dbReference>
<evidence type="ECO:0000256" key="14">
    <source>
        <dbReference type="SAM" id="MobiDB-lite"/>
    </source>
</evidence>
<dbReference type="FunFam" id="2.60.40.10:FF:000287">
    <property type="entry name" value="Prolactin receptor"/>
    <property type="match status" value="1"/>
</dbReference>
<dbReference type="Ensembl" id="ENSKMAT00000010170.1">
    <property type="protein sequence ID" value="ENSKMAP00000010009.1"/>
    <property type="gene ID" value="ENSKMAG00000007182.1"/>
</dbReference>
<evidence type="ECO:0000256" key="10">
    <source>
        <dbReference type="ARBA" id="ARBA00023136"/>
    </source>
</evidence>
<evidence type="ECO:0000256" key="6">
    <source>
        <dbReference type="ARBA" id="ARBA00022729"/>
    </source>
</evidence>
<dbReference type="PROSITE" id="PS50853">
    <property type="entry name" value="FN3"/>
    <property type="match status" value="1"/>
</dbReference>
<dbReference type="GO" id="GO:0046872">
    <property type="term" value="F:metal ion binding"/>
    <property type="evidence" value="ECO:0007669"/>
    <property type="project" value="UniProtKB-KW"/>
</dbReference>
<reference evidence="17" key="2">
    <citation type="submission" date="2025-09" db="UniProtKB">
        <authorList>
            <consortium name="Ensembl"/>
        </authorList>
    </citation>
    <scope>IDENTIFICATION</scope>
</reference>
<evidence type="ECO:0000256" key="5">
    <source>
        <dbReference type="ARBA" id="ARBA00022723"/>
    </source>
</evidence>
<dbReference type="FunFam" id="2.60.40.10:FF:000358">
    <property type="entry name" value="Prolactin receptor"/>
    <property type="match status" value="1"/>
</dbReference>
<keyword evidence="8" id="KW-0862">Zinc</keyword>
<accession>A0A3Q3AFE1</accession>
<dbReference type="Pfam" id="PF00041">
    <property type="entry name" value="fn3"/>
    <property type="match status" value="1"/>
</dbReference>
<dbReference type="PANTHER" id="PTHR23037:SF46">
    <property type="entry name" value="INTERLEUKIN 5 RECEPTOR SUBUNIT ALPHA"/>
    <property type="match status" value="1"/>
</dbReference>
<evidence type="ECO:0000256" key="12">
    <source>
        <dbReference type="ARBA" id="ARBA00023170"/>
    </source>
</evidence>
<feature type="domain" description="Fibronectin type-III" evidence="16">
    <location>
        <begin position="154"/>
        <end position="252"/>
    </location>
</feature>
<dbReference type="Gene3D" id="2.60.40.10">
    <property type="entry name" value="Immunoglobulins"/>
    <property type="match status" value="2"/>
</dbReference>
<protein>
    <recommendedName>
        <fullName evidence="3">Prolactin receptor</fullName>
    </recommendedName>
</protein>
<keyword evidence="12" id="KW-0675">Receptor</keyword>
<evidence type="ECO:0000256" key="4">
    <source>
        <dbReference type="ARBA" id="ARBA00022692"/>
    </source>
</evidence>
<keyword evidence="5" id="KW-0479">Metal-binding</keyword>
<dbReference type="AlphaFoldDB" id="A0A3Q3AFE1"/>
<evidence type="ECO:0000313" key="17">
    <source>
        <dbReference type="Ensembl" id="ENSKMAP00000010009.1"/>
    </source>
</evidence>
<evidence type="ECO:0000313" key="18">
    <source>
        <dbReference type="Proteomes" id="UP000264800"/>
    </source>
</evidence>
<keyword evidence="11" id="KW-1015">Disulfide bond</keyword>
<name>A0A3Q3AFE1_KRYMA</name>
<evidence type="ECO:0000256" key="9">
    <source>
        <dbReference type="ARBA" id="ARBA00022989"/>
    </source>
</evidence>
<dbReference type="CDD" id="cd00063">
    <property type="entry name" value="FN3"/>
    <property type="match status" value="1"/>
</dbReference>
<dbReference type="GO" id="GO:0004896">
    <property type="term" value="F:cytokine receptor activity"/>
    <property type="evidence" value="ECO:0007669"/>
    <property type="project" value="TreeGrafter"/>
</dbReference>
<keyword evidence="9 15" id="KW-1133">Transmembrane helix</keyword>
<dbReference type="SMART" id="SM00060">
    <property type="entry name" value="FN3"/>
    <property type="match status" value="2"/>
</dbReference>
<evidence type="ECO:0000256" key="15">
    <source>
        <dbReference type="SAM" id="Phobius"/>
    </source>
</evidence>
<keyword evidence="18" id="KW-1185">Reference proteome</keyword>